<dbReference type="Proteomes" id="UP000197468">
    <property type="component" value="Unassembled WGS sequence"/>
</dbReference>
<dbReference type="OrthoDB" id="9813967at2"/>
<evidence type="ECO:0000256" key="3">
    <source>
        <dbReference type="SAM" id="MobiDB-lite"/>
    </source>
</evidence>
<protein>
    <submittedName>
        <fullName evidence="4">Uncharacterized protein</fullName>
    </submittedName>
</protein>
<keyword evidence="2" id="KW-0175">Coiled coil</keyword>
<dbReference type="PANTHER" id="PTHR30469">
    <property type="entry name" value="MULTIDRUG RESISTANCE PROTEIN MDTA"/>
    <property type="match status" value="1"/>
</dbReference>
<accession>A0A246JHX6</accession>
<evidence type="ECO:0000256" key="2">
    <source>
        <dbReference type="SAM" id="Coils"/>
    </source>
</evidence>
<dbReference type="NCBIfam" id="TIGR01730">
    <property type="entry name" value="RND_mfp"/>
    <property type="match status" value="1"/>
</dbReference>
<name>A0A246JHX6_9BURK</name>
<dbReference type="GO" id="GO:0015562">
    <property type="term" value="F:efflux transmembrane transporter activity"/>
    <property type="evidence" value="ECO:0007669"/>
    <property type="project" value="TreeGrafter"/>
</dbReference>
<dbReference type="InterPro" id="IPR006143">
    <property type="entry name" value="RND_pump_MFP"/>
</dbReference>
<reference evidence="4 5" key="1">
    <citation type="journal article" date="2008" name="Int. J. Syst. Evol. Microbiol.">
        <title>Description of Roseateles aquatilis sp. nov. and Roseateles terrae sp. nov., in the class Betaproteobacteria, and emended description of the genus Roseateles.</title>
        <authorList>
            <person name="Gomila M."/>
            <person name="Bowien B."/>
            <person name="Falsen E."/>
            <person name="Moore E.R."/>
            <person name="Lalucat J."/>
        </authorList>
    </citation>
    <scope>NUCLEOTIDE SEQUENCE [LARGE SCALE GENOMIC DNA]</scope>
    <source>
        <strain evidence="4 5">CCUG 48205</strain>
    </source>
</reference>
<feature type="compositionally biased region" description="Pro residues" evidence="3">
    <location>
        <begin position="13"/>
        <end position="41"/>
    </location>
</feature>
<comment type="similarity">
    <text evidence="1">Belongs to the membrane fusion protein (MFP) (TC 8.A.1) family.</text>
</comment>
<feature type="region of interest" description="Disordered" evidence="3">
    <location>
        <begin position="11"/>
        <end position="50"/>
    </location>
</feature>
<dbReference type="SUPFAM" id="SSF111369">
    <property type="entry name" value="HlyD-like secretion proteins"/>
    <property type="match status" value="1"/>
</dbReference>
<sequence length="456" mass="48158">MPLPAFSYFAPVVTPPRGPASPFPRPPRPSTPAPSAPPSRPSGPSRPSRPWIPPPLLLIAAAVSAAALLTACDGRPGAMPQGPGAMKVQVFRVEPGTRDRTVELVGRVVAREPVLIHARHEGLRVEHVFVEAGQAVTVGQPLVRLDARALRGERQQAEQQRLRAVAQVAVARAQQMQAESRWRGAEDEARRFAAVAGGGAVSEIEHRQRRTQLEQAMAERDATAQALAAAQADLAAARAALQLADERERDGVLRATVAGIVSERRVEVGTVTDAAAGPLFKLARRGDREFEAWVDGSRLAGLRVGDAVDVTLTPTGSVVPLTVRGKVRAIDEALADDSRRGRVRVALPDAWPPDAPPPALGTTATATVRGAPVAGWPVPATALQFDPEPWVYVVEAGHRVAKRRVALSEDGAVVLGGLAAGDTVVRAAAALLSPGQVIEPVRPPAVSRIRLEAPRT</sequence>
<feature type="coiled-coil region" evidence="2">
    <location>
        <begin position="213"/>
        <end position="247"/>
    </location>
</feature>
<comment type="caution">
    <text evidence="4">The sequence shown here is derived from an EMBL/GenBank/DDBJ whole genome shotgun (WGS) entry which is preliminary data.</text>
</comment>
<keyword evidence="5" id="KW-1185">Reference proteome</keyword>
<organism evidence="4 5">
    <name type="scientific">Roseateles aquatilis</name>
    <dbReference type="NCBI Taxonomy" id="431061"/>
    <lineage>
        <taxon>Bacteria</taxon>
        <taxon>Pseudomonadati</taxon>
        <taxon>Pseudomonadota</taxon>
        <taxon>Betaproteobacteria</taxon>
        <taxon>Burkholderiales</taxon>
        <taxon>Sphaerotilaceae</taxon>
        <taxon>Roseateles</taxon>
    </lineage>
</organism>
<feature type="coiled-coil region" evidence="2">
    <location>
        <begin position="147"/>
        <end position="174"/>
    </location>
</feature>
<dbReference type="Gene3D" id="2.40.420.20">
    <property type="match status" value="1"/>
</dbReference>
<proteinExistence type="inferred from homology"/>
<dbReference type="GO" id="GO:1990281">
    <property type="term" value="C:efflux pump complex"/>
    <property type="evidence" value="ECO:0007669"/>
    <property type="project" value="TreeGrafter"/>
</dbReference>
<dbReference type="PANTHER" id="PTHR30469:SF15">
    <property type="entry name" value="HLYD FAMILY OF SECRETION PROTEINS"/>
    <property type="match status" value="1"/>
</dbReference>
<evidence type="ECO:0000313" key="4">
    <source>
        <dbReference type="EMBL" id="OWQ92130.1"/>
    </source>
</evidence>
<dbReference type="AlphaFoldDB" id="A0A246JHX6"/>
<dbReference type="EMBL" id="NIOF01000002">
    <property type="protein sequence ID" value="OWQ92130.1"/>
    <property type="molecule type" value="Genomic_DNA"/>
</dbReference>
<dbReference type="Gene3D" id="1.10.287.470">
    <property type="entry name" value="Helix hairpin bin"/>
    <property type="match status" value="1"/>
</dbReference>
<evidence type="ECO:0000256" key="1">
    <source>
        <dbReference type="ARBA" id="ARBA00009477"/>
    </source>
</evidence>
<dbReference type="Gene3D" id="2.40.50.100">
    <property type="match status" value="1"/>
</dbReference>
<dbReference type="RefSeq" id="WP_088384058.1">
    <property type="nucleotide sequence ID" value="NZ_NIOF01000002.1"/>
</dbReference>
<evidence type="ECO:0000313" key="5">
    <source>
        <dbReference type="Proteomes" id="UP000197468"/>
    </source>
</evidence>
<gene>
    <name evidence="4" type="ORF">CDN99_07190</name>
</gene>
<dbReference type="Gene3D" id="2.40.30.170">
    <property type="match status" value="1"/>
</dbReference>